<dbReference type="Pfam" id="PF00651">
    <property type="entry name" value="BTB"/>
    <property type="match status" value="1"/>
</dbReference>
<dbReference type="InterPro" id="IPR011333">
    <property type="entry name" value="SKP1/BTB/POZ_sf"/>
</dbReference>
<feature type="domain" description="BTB" evidence="1">
    <location>
        <begin position="12"/>
        <end position="57"/>
    </location>
</feature>
<name>A0ABR1RV47_9PEZI</name>
<dbReference type="PROSITE" id="PS50097">
    <property type="entry name" value="BTB"/>
    <property type="match status" value="1"/>
</dbReference>
<dbReference type="CDD" id="cd18186">
    <property type="entry name" value="BTB_POZ_ZBTB_KLHL-like"/>
    <property type="match status" value="1"/>
</dbReference>
<dbReference type="PANTHER" id="PTHR47843:SF5">
    <property type="entry name" value="BTB_POZ DOMAIN PROTEIN"/>
    <property type="match status" value="1"/>
</dbReference>
<evidence type="ECO:0000313" key="2">
    <source>
        <dbReference type="EMBL" id="KAK8018762.1"/>
    </source>
</evidence>
<reference evidence="2 3" key="1">
    <citation type="submission" date="2023-01" db="EMBL/GenBank/DDBJ databases">
        <title>Analysis of 21 Apiospora genomes using comparative genomics revels a genus with tremendous synthesis potential of carbohydrate active enzymes and secondary metabolites.</title>
        <authorList>
            <person name="Sorensen T."/>
        </authorList>
    </citation>
    <scope>NUCLEOTIDE SEQUENCE [LARGE SCALE GENOMIC DNA]</scope>
    <source>
        <strain evidence="2 3">CBS 20057</strain>
    </source>
</reference>
<proteinExistence type="predicted"/>
<dbReference type="PANTHER" id="PTHR47843">
    <property type="entry name" value="BTB DOMAIN-CONTAINING PROTEIN-RELATED"/>
    <property type="match status" value="1"/>
</dbReference>
<accession>A0ABR1RV47</accession>
<dbReference type="InterPro" id="IPR000210">
    <property type="entry name" value="BTB/POZ_dom"/>
</dbReference>
<evidence type="ECO:0000259" key="1">
    <source>
        <dbReference type="PROSITE" id="PS50097"/>
    </source>
</evidence>
<gene>
    <name evidence="2" type="ORF">PG991_007952</name>
</gene>
<dbReference type="Proteomes" id="UP001396898">
    <property type="component" value="Unassembled WGS sequence"/>
</dbReference>
<evidence type="ECO:0000313" key="3">
    <source>
        <dbReference type="Proteomes" id="UP001396898"/>
    </source>
</evidence>
<comment type="caution">
    <text evidence="2">The sequence shown here is derived from an EMBL/GenBank/DDBJ whole genome shotgun (WGS) entry which is preliminary data.</text>
</comment>
<dbReference type="EMBL" id="JAQQWI010000010">
    <property type="protein sequence ID" value="KAK8018762.1"/>
    <property type="molecule type" value="Genomic_DNA"/>
</dbReference>
<dbReference type="SUPFAM" id="SSF54695">
    <property type="entry name" value="POZ domain"/>
    <property type="match status" value="1"/>
</dbReference>
<dbReference type="Gene3D" id="3.30.710.10">
    <property type="entry name" value="Potassium Channel Kv1.1, Chain A"/>
    <property type="match status" value="1"/>
</dbReference>
<sequence length="299" mass="33683">MKYSAFGDDRFTDAVVKCGGQTWNVHRVIVCRESEWFEKALGGNFIEASNRVIEFSDDFHFEPSDDPAANISPEESTYASQLVGLYELADYFAIGFRDQALEYLQQYLEKVARDAQHRYLSKVTGFKSDKKRMKVFEDCELSNVICGASAAFRYGLDRDDVLQKAFTSFVNATCYLALTDCNFIRRMGEASDFAVAILQERHQHGGWLPVARYAPKECEVCKEKLEAIFDQRGDRYARIWMRNAEVLGRCSRCQDNLEEQRRDEFRAKKAAASTTAATAADEVEAAPAVADDGANVGGI</sequence>
<keyword evidence="3" id="KW-1185">Reference proteome</keyword>
<organism evidence="2 3">
    <name type="scientific">Apiospora marii</name>
    <dbReference type="NCBI Taxonomy" id="335849"/>
    <lineage>
        <taxon>Eukaryota</taxon>
        <taxon>Fungi</taxon>
        <taxon>Dikarya</taxon>
        <taxon>Ascomycota</taxon>
        <taxon>Pezizomycotina</taxon>
        <taxon>Sordariomycetes</taxon>
        <taxon>Xylariomycetidae</taxon>
        <taxon>Amphisphaeriales</taxon>
        <taxon>Apiosporaceae</taxon>
        <taxon>Apiospora</taxon>
    </lineage>
</organism>
<protein>
    <recommendedName>
        <fullName evidence="1">BTB domain-containing protein</fullName>
    </recommendedName>
</protein>